<evidence type="ECO:0000313" key="1">
    <source>
        <dbReference type="EMBL" id="KAJ2800286.1"/>
    </source>
</evidence>
<name>A0ACC1L3Q5_9FUNG</name>
<sequence length="203" mass="23617">MESSNIYVYHRGNAKVTSKKSFLLVFPYSENLMMDVMVQHAITAFGEKQKKRYDGTLKYHAGWFYNSVLSQCAEQPGHKEAIMTAHPYFDMTYIDVHPLTQDTARRMTGIDYTILKNRMDELIKHYETITADAPATKVTRLLTAKNIFYYDERKVPSYTFDKRSPEGVEFIKAKLVSKREKLLAQRTHSANAKRRDQCIEVSR</sequence>
<dbReference type="Proteomes" id="UP001140096">
    <property type="component" value="Unassembled WGS sequence"/>
</dbReference>
<proteinExistence type="predicted"/>
<dbReference type="EMBL" id="JANBUP010002450">
    <property type="protein sequence ID" value="KAJ2800286.1"/>
    <property type="molecule type" value="Genomic_DNA"/>
</dbReference>
<gene>
    <name evidence="1" type="ORF">H4S07_005211</name>
</gene>
<feature type="non-terminal residue" evidence="1">
    <location>
        <position position="203"/>
    </location>
</feature>
<organism evidence="1 2">
    <name type="scientific">Coemansia furcata</name>
    <dbReference type="NCBI Taxonomy" id="417177"/>
    <lineage>
        <taxon>Eukaryota</taxon>
        <taxon>Fungi</taxon>
        <taxon>Fungi incertae sedis</taxon>
        <taxon>Zoopagomycota</taxon>
        <taxon>Kickxellomycotina</taxon>
        <taxon>Kickxellomycetes</taxon>
        <taxon>Kickxellales</taxon>
        <taxon>Kickxellaceae</taxon>
        <taxon>Coemansia</taxon>
    </lineage>
</organism>
<keyword evidence="2" id="KW-1185">Reference proteome</keyword>
<accession>A0ACC1L3Q5</accession>
<protein>
    <submittedName>
        <fullName evidence="1">Uncharacterized protein</fullName>
    </submittedName>
</protein>
<comment type="caution">
    <text evidence="1">The sequence shown here is derived from an EMBL/GenBank/DDBJ whole genome shotgun (WGS) entry which is preliminary data.</text>
</comment>
<reference evidence="1" key="1">
    <citation type="submission" date="2022-07" db="EMBL/GenBank/DDBJ databases">
        <title>Phylogenomic reconstructions and comparative analyses of Kickxellomycotina fungi.</title>
        <authorList>
            <person name="Reynolds N.K."/>
            <person name="Stajich J.E."/>
            <person name="Barry K."/>
            <person name="Grigoriev I.V."/>
            <person name="Crous P."/>
            <person name="Smith M.E."/>
        </authorList>
    </citation>
    <scope>NUCLEOTIDE SEQUENCE</scope>
    <source>
        <strain evidence="1">CBS 102833</strain>
    </source>
</reference>
<evidence type="ECO:0000313" key="2">
    <source>
        <dbReference type="Proteomes" id="UP001140096"/>
    </source>
</evidence>